<dbReference type="Pfam" id="PF02749">
    <property type="entry name" value="QRPTase_N"/>
    <property type="match status" value="1"/>
</dbReference>
<comment type="catalytic activity">
    <reaction evidence="10">
        <text>nicotinate beta-D-ribonucleotide + CO2 + diphosphate = quinolinate + 5-phospho-alpha-D-ribose 1-diphosphate + 2 H(+)</text>
        <dbReference type="Rhea" id="RHEA:12733"/>
        <dbReference type="ChEBI" id="CHEBI:15378"/>
        <dbReference type="ChEBI" id="CHEBI:16526"/>
        <dbReference type="ChEBI" id="CHEBI:29959"/>
        <dbReference type="ChEBI" id="CHEBI:33019"/>
        <dbReference type="ChEBI" id="CHEBI:57502"/>
        <dbReference type="ChEBI" id="CHEBI:58017"/>
        <dbReference type="EC" id="2.4.2.19"/>
    </reaction>
</comment>
<comment type="pathway">
    <text evidence="2">Cofactor biosynthesis; NAD(+) biosynthesis; nicotinate D-ribonucleotide from quinolinate: step 1/1.</text>
</comment>
<evidence type="ECO:0000256" key="4">
    <source>
        <dbReference type="ARBA" id="ARBA00011218"/>
    </source>
</evidence>
<dbReference type="PIRSF" id="PIRSF006250">
    <property type="entry name" value="NadC_ModD"/>
    <property type="match status" value="1"/>
</dbReference>
<dbReference type="UniPathway" id="UPA00253">
    <property type="reaction ID" value="UER00331"/>
</dbReference>
<dbReference type="RefSeq" id="WP_171162610.1">
    <property type="nucleotide sequence ID" value="NZ_CP053073.1"/>
</dbReference>
<evidence type="ECO:0000256" key="6">
    <source>
        <dbReference type="ARBA" id="ARBA00022642"/>
    </source>
</evidence>
<evidence type="ECO:0000313" key="15">
    <source>
        <dbReference type="EMBL" id="QJR15382.1"/>
    </source>
</evidence>
<feature type="domain" description="Quinolinate phosphoribosyl transferase C-terminal" evidence="13">
    <location>
        <begin position="114"/>
        <end position="279"/>
    </location>
</feature>
<evidence type="ECO:0000256" key="2">
    <source>
        <dbReference type="ARBA" id="ARBA00004893"/>
    </source>
</evidence>
<dbReference type="NCBIfam" id="TIGR00078">
    <property type="entry name" value="nadC"/>
    <property type="match status" value="1"/>
</dbReference>
<dbReference type="Proteomes" id="UP000503096">
    <property type="component" value="Chromosome"/>
</dbReference>
<dbReference type="GO" id="GO:0009435">
    <property type="term" value="P:NAD+ biosynthetic process"/>
    <property type="evidence" value="ECO:0007669"/>
    <property type="project" value="UniProtKB-UniPathway"/>
</dbReference>
<dbReference type="InterPro" id="IPR027277">
    <property type="entry name" value="NadC/ModD"/>
</dbReference>
<keyword evidence="8 12" id="KW-0808">Transferase</keyword>
<dbReference type="FunFam" id="3.20.20.70:FF:000030">
    <property type="entry name" value="Nicotinate-nucleotide pyrophosphorylase, carboxylating"/>
    <property type="match status" value="1"/>
</dbReference>
<evidence type="ECO:0000256" key="10">
    <source>
        <dbReference type="ARBA" id="ARBA00047445"/>
    </source>
</evidence>
<comment type="function">
    <text evidence="1">Involved in the catabolism of quinolinic acid (QA).</text>
</comment>
<dbReference type="SUPFAM" id="SSF51690">
    <property type="entry name" value="Nicotinate/Quinolinate PRTase C-terminal domain-like"/>
    <property type="match status" value="1"/>
</dbReference>
<evidence type="ECO:0000256" key="5">
    <source>
        <dbReference type="ARBA" id="ARBA00011944"/>
    </source>
</evidence>
<evidence type="ECO:0000256" key="1">
    <source>
        <dbReference type="ARBA" id="ARBA00003237"/>
    </source>
</evidence>
<evidence type="ECO:0000313" key="16">
    <source>
        <dbReference type="Proteomes" id="UP000503096"/>
    </source>
</evidence>
<comment type="subunit">
    <text evidence="4">Hexamer formed by 3 homodimers.</text>
</comment>
<dbReference type="PANTHER" id="PTHR32179">
    <property type="entry name" value="NICOTINATE-NUCLEOTIDE PYROPHOSPHORYLASE [CARBOXYLATING]"/>
    <property type="match status" value="1"/>
</dbReference>
<sequence>MSDPFHALEETITADVTRALAEDVGAGDLTAALVPEGRRSKARLITRQDAVLCGTGWFNRTFQELDTDAEVFWHAEDGQAIVANGTLCEIDGDSRALLTGERTALNFLQLLSGVATRTRRYVDAVAGTNARILDTRKTLPGLRIAQKYAVRAGGGMNHRIGLHDGVLIKENHIAAAGSIRAALEKAIHDTPRGTLLEIEVENLNQLEEALNAGAKLVLLDNFGLDSLRAAVKLTGSRAELEASGGVNLGNVRAIAETGVHRISVGSLTKDVEATDFSLRFHHP</sequence>
<evidence type="ECO:0000256" key="9">
    <source>
        <dbReference type="ARBA" id="ARBA00033102"/>
    </source>
</evidence>
<proteinExistence type="inferred from homology"/>
<dbReference type="InterPro" id="IPR013785">
    <property type="entry name" value="Aldolase_TIM"/>
</dbReference>
<dbReference type="AlphaFoldDB" id="A0A6M4H7N2"/>
<dbReference type="GO" id="GO:0034213">
    <property type="term" value="P:quinolinate catabolic process"/>
    <property type="evidence" value="ECO:0007669"/>
    <property type="project" value="TreeGrafter"/>
</dbReference>
<protein>
    <recommendedName>
        <fullName evidence="11">Probable nicotinate-nucleotide pyrophosphorylase [carboxylating]</fullName>
        <ecNumber evidence="5">2.4.2.19</ecNumber>
    </recommendedName>
    <alternativeName>
        <fullName evidence="9">Quinolinate phosphoribosyltransferase [decarboxylating]</fullName>
    </alternativeName>
</protein>
<dbReference type="KEGG" id="upl:DSM104440_02201"/>
<dbReference type="Gene3D" id="3.90.1170.20">
    <property type="entry name" value="Quinolinate phosphoribosyl transferase, N-terminal domain"/>
    <property type="match status" value="1"/>
</dbReference>
<evidence type="ECO:0000256" key="3">
    <source>
        <dbReference type="ARBA" id="ARBA00009400"/>
    </source>
</evidence>
<dbReference type="GO" id="GO:0004514">
    <property type="term" value="F:nicotinate-nucleotide diphosphorylase (carboxylating) activity"/>
    <property type="evidence" value="ECO:0007669"/>
    <property type="project" value="UniProtKB-EC"/>
</dbReference>
<dbReference type="EC" id="2.4.2.19" evidence="5"/>
<dbReference type="InterPro" id="IPR022412">
    <property type="entry name" value="Quinolinate_PRibosylTrfase_N"/>
</dbReference>
<keyword evidence="7 12" id="KW-0328">Glycosyltransferase</keyword>
<dbReference type="InterPro" id="IPR004393">
    <property type="entry name" value="NadC"/>
</dbReference>
<evidence type="ECO:0000256" key="8">
    <source>
        <dbReference type="ARBA" id="ARBA00022679"/>
    </source>
</evidence>
<dbReference type="InterPro" id="IPR036068">
    <property type="entry name" value="Nicotinate_pribotase-like_C"/>
</dbReference>
<dbReference type="Pfam" id="PF01729">
    <property type="entry name" value="QRPTase_C"/>
    <property type="match status" value="1"/>
</dbReference>
<accession>A0A6M4H7N2</accession>
<dbReference type="InterPro" id="IPR037128">
    <property type="entry name" value="Quinolinate_PRibosylTase_N_sf"/>
</dbReference>
<feature type="domain" description="Quinolinate phosphoribosyl transferase N-terminal" evidence="14">
    <location>
        <begin position="29"/>
        <end position="112"/>
    </location>
</feature>
<dbReference type="Gene3D" id="3.20.20.70">
    <property type="entry name" value="Aldolase class I"/>
    <property type="match status" value="1"/>
</dbReference>
<dbReference type="FunFam" id="3.90.1170.20:FF:000001">
    <property type="entry name" value="Nicotinate-nucleotide diphosphorylase (Carboxylating)"/>
    <property type="match status" value="1"/>
</dbReference>
<keyword evidence="16" id="KW-1185">Reference proteome</keyword>
<dbReference type="EMBL" id="CP053073">
    <property type="protein sequence ID" value="QJR15382.1"/>
    <property type="molecule type" value="Genomic_DNA"/>
</dbReference>
<gene>
    <name evidence="15" type="primary">nadC</name>
    <name evidence="15" type="ORF">DSM104440_02201</name>
</gene>
<evidence type="ECO:0000256" key="7">
    <source>
        <dbReference type="ARBA" id="ARBA00022676"/>
    </source>
</evidence>
<evidence type="ECO:0000256" key="11">
    <source>
        <dbReference type="ARBA" id="ARBA00069173"/>
    </source>
</evidence>
<evidence type="ECO:0000259" key="14">
    <source>
        <dbReference type="Pfam" id="PF02749"/>
    </source>
</evidence>
<dbReference type="FunCoup" id="A0A6M4H7N2">
    <property type="interactions" value="568"/>
</dbReference>
<keyword evidence="6" id="KW-0662">Pyridine nucleotide biosynthesis</keyword>
<organism evidence="15 16">
    <name type="scientific">Usitatibacter palustris</name>
    <dbReference type="NCBI Taxonomy" id="2732487"/>
    <lineage>
        <taxon>Bacteria</taxon>
        <taxon>Pseudomonadati</taxon>
        <taxon>Pseudomonadota</taxon>
        <taxon>Betaproteobacteria</taxon>
        <taxon>Nitrosomonadales</taxon>
        <taxon>Usitatibacteraceae</taxon>
        <taxon>Usitatibacter</taxon>
    </lineage>
</organism>
<reference evidence="15 16" key="1">
    <citation type="submission" date="2020-04" db="EMBL/GenBank/DDBJ databases">
        <title>Usitatibacter rugosus gen. nov., sp. nov. and Usitatibacter palustris sp. nov., novel members of Usitatibacteraceae fam. nov. within the order Nitrosomonadales isolated from soil.</title>
        <authorList>
            <person name="Huber K.J."/>
            <person name="Neumann-Schaal M."/>
            <person name="Geppert A."/>
            <person name="Luckner M."/>
            <person name="Wanner G."/>
            <person name="Overmann J."/>
        </authorList>
    </citation>
    <scope>NUCLEOTIDE SEQUENCE [LARGE SCALE GENOMIC DNA]</scope>
    <source>
        <strain evidence="15 16">Swamp67</strain>
    </source>
</reference>
<evidence type="ECO:0000259" key="13">
    <source>
        <dbReference type="Pfam" id="PF01729"/>
    </source>
</evidence>
<name>A0A6M4H7N2_9PROT</name>
<dbReference type="InParanoid" id="A0A6M4H7N2"/>
<evidence type="ECO:0000256" key="12">
    <source>
        <dbReference type="PIRNR" id="PIRNR006250"/>
    </source>
</evidence>
<dbReference type="PANTHER" id="PTHR32179:SF3">
    <property type="entry name" value="NICOTINATE-NUCLEOTIDE PYROPHOSPHORYLASE [CARBOXYLATING]"/>
    <property type="match status" value="1"/>
</dbReference>
<dbReference type="InterPro" id="IPR002638">
    <property type="entry name" value="Quinolinate_PRibosylTrfase_C"/>
</dbReference>
<dbReference type="SUPFAM" id="SSF54675">
    <property type="entry name" value="Nicotinate/Quinolinate PRTase N-terminal domain-like"/>
    <property type="match status" value="1"/>
</dbReference>
<dbReference type="CDD" id="cd01572">
    <property type="entry name" value="QPRTase"/>
    <property type="match status" value="1"/>
</dbReference>
<dbReference type="GO" id="GO:0005737">
    <property type="term" value="C:cytoplasm"/>
    <property type="evidence" value="ECO:0007669"/>
    <property type="project" value="TreeGrafter"/>
</dbReference>
<comment type="similarity">
    <text evidence="3 12">Belongs to the NadC/ModD family.</text>
</comment>